<dbReference type="EMBL" id="GISG01144678">
    <property type="protein sequence ID" value="MBA4646060.1"/>
    <property type="molecule type" value="Transcribed_RNA"/>
</dbReference>
<feature type="compositionally biased region" description="Low complexity" evidence="1">
    <location>
        <begin position="11"/>
        <end position="30"/>
    </location>
</feature>
<reference evidence="2" key="1">
    <citation type="journal article" date="2013" name="J. Plant Res.">
        <title>Effect of fungi and light on seed germination of three Opuntia species from semiarid lands of central Mexico.</title>
        <authorList>
            <person name="Delgado-Sanchez P."/>
            <person name="Jimenez-Bremont J.F."/>
            <person name="Guerrero-Gonzalez Mde L."/>
            <person name="Flores J."/>
        </authorList>
    </citation>
    <scope>NUCLEOTIDE SEQUENCE</scope>
    <source>
        <tissue evidence="2">Cladode</tissue>
    </source>
</reference>
<dbReference type="AlphaFoldDB" id="A0A7C9DL75"/>
<organism evidence="2">
    <name type="scientific">Opuntia streptacantha</name>
    <name type="common">Prickly pear cactus</name>
    <name type="synonym">Opuntia cardona</name>
    <dbReference type="NCBI Taxonomy" id="393608"/>
    <lineage>
        <taxon>Eukaryota</taxon>
        <taxon>Viridiplantae</taxon>
        <taxon>Streptophyta</taxon>
        <taxon>Embryophyta</taxon>
        <taxon>Tracheophyta</taxon>
        <taxon>Spermatophyta</taxon>
        <taxon>Magnoliopsida</taxon>
        <taxon>eudicotyledons</taxon>
        <taxon>Gunneridae</taxon>
        <taxon>Pentapetalae</taxon>
        <taxon>Caryophyllales</taxon>
        <taxon>Cactineae</taxon>
        <taxon>Cactaceae</taxon>
        <taxon>Opuntioideae</taxon>
        <taxon>Opuntia</taxon>
    </lineage>
</organism>
<evidence type="ECO:0000256" key="1">
    <source>
        <dbReference type="SAM" id="MobiDB-lite"/>
    </source>
</evidence>
<name>A0A7C9DL75_OPUST</name>
<feature type="region of interest" description="Disordered" evidence="1">
    <location>
        <begin position="1"/>
        <end position="40"/>
    </location>
</feature>
<sequence length="102" mass="11510">MANWGRRRASSSRTRSSTGSSTGSRSSSRATARHGVDVKWDEGRIETSKVREMEEERETAILRCRVDHEKTGEEEHFAFISTTEGCRFDSHMLGLDPVKGLH</sequence>
<proteinExistence type="predicted"/>
<accession>A0A7C9DL75</accession>
<protein>
    <submittedName>
        <fullName evidence="2">Uncharacterized protein</fullName>
    </submittedName>
</protein>
<evidence type="ECO:0000313" key="2">
    <source>
        <dbReference type="EMBL" id="MBA4646060.1"/>
    </source>
</evidence>
<feature type="compositionally biased region" description="Basic residues" evidence="1">
    <location>
        <begin position="1"/>
        <end position="10"/>
    </location>
</feature>
<reference evidence="2" key="2">
    <citation type="submission" date="2020-07" db="EMBL/GenBank/DDBJ databases">
        <authorList>
            <person name="Vera ALvarez R."/>
            <person name="Arias-Moreno D.M."/>
            <person name="Jimenez-Jacinto V."/>
            <person name="Jimenez-Bremont J.F."/>
            <person name="Swaminathan K."/>
            <person name="Moose S.P."/>
            <person name="Guerrero-Gonzalez M.L."/>
            <person name="Marino-Ramirez L."/>
            <person name="Landsman D."/>
            <person name="Rodriguez-Kessler M."/>
            <person name="Delgado-Sanchez P."/>
        </authorList>
    </citation>
    <scope>NUCLEOTIDE SEQUENCE</scope>
    <source>
        <tissue evidence="2">Cladode</tissue>
    </source>
</reference>